<proteinExistence type="predicted"/>
<dbReference type="Proteomes" id="UP000272528">
    <property type="component" value="Chromosome"/>
</dbReference>
<dbReference type="EMBL" id="CP034437">
    <property type="protein sequence ID" value="AZN42669.1"/>
    <property type="molecule type" value="Genomic_DNA"/>
</dbReference>
<dbReference type="AlphaFoldDB" id="A0A3S9AA71"/>
<dbReference type="RefSeq" id="WP_126018597.1">
    <property type="nucleotide sequence ID" value="NZ_CP034437.1"/>
</dbReference>
<evidence type="ECO:0000313" key="2">
    <source>
        <dbReference type="Proteomes" id="UP000272528"/>
    </source>
</evidence>
<evidence type="ECO:0000313" key="1">
    <source>
        <dbReference type="EMBL" id="AZN42669.1"/>
    </source>
</evidence>
<dbReference type="InterPro" id="IPR021617">
    <property type="entry name" value="DUF3231"/>
</dbReference>
<name>A0A3S9AA71_9BACL</name>
<keyword evidence="2" id="KW-1185">Reference proteome</keyword>
<dbReference type="InterPro" id="IPR012347">
    <property type="entry name" value="Ferritin-like"/>
</dbReference>
<organism evidence="1 2">
    <name type="scientific">Paenibacillus albus</name>
    <dbReference type="NCBI Taxonomy" id="2495582"/>
    <lineage>
        <taxon>Bacteria</taxon>
        <taxon>Bacillati</taxon>
        <taxon>Bacillota</taxon>
        <taxon>Bacilli</taxon>
        <taxon>Bacillales</taxon>
        <taxon>Paenibacillaceae</taxon>
        <taxon>Paenibacillus</taxon>
    </lineage>
</organism>
<sequence>MGILSGNPKDEPLHYGEIFAIWQASTTAKGCVSSYSALKFHTGDKDLRAILEDGIRQAQLEINELDEILIANGITPTPKLPERPEAKLEEIPIGARFADQEVAAKVSADLAAGLVAASTAMGMSIREDIGALFGKYHVTKAALGVTILRLSKEKGWLIPPPLQIKRPEAIGAGV</sequence>
<gene>
    <name evidence="1" type="ORF">EJC50_25480</name>
</gene>
<protein>
    <submittedName>
        <fullName evidence="1">DUF3231 family protein</fullName>
    </submittedName>
</protein>
<accession>A0A3S9AA71</accession>
<dbReference type="OrthoDB" id="1934429at2"/>
<dbReference type="Pfam" id="PF11553">
    <property type="entry name" value="DUF3231"/>
    <property type="match status" value="1"/>
</dbReference>
<dbReference type="Gene3D" id="1.20.1260.10">
    <property type="match status" value="1"/>
</dbReference>
<reference evidence="2" key="1">
    <citation type="submission" date="2018-12" db="EMBL/GenBank/DDBJ databases">
        <title>Genome sequence of Peanibacillus sp.</title>
        <authorList>
            <person name="Subramani G."/>
            <person name="Srinivasan S."/>
            <person name="Kim M.K."/>
        </authorList>
    </citation>
    <scope>NUCLEOTIDE SEQUENCE [LARGE SCALE GENOMIC DNA]</scope>
    <source>
        <strain evidence="2">18JY67-1</strain>
    </source>
</reference>
<dbReference type="KEGG" id="palb:EJC50_25480"/>